<gene>
    <name evidence="1" type="ORF">MQE39_08790</name>
</gene>
<evidence type="ECO:0000313" key="2">
    <source>
        <dbReference type="Proteomes" id="UP001276902"/>
    </source>
</evidence>
<sequence>MLVVDSPILSLNEKEDNIGEEKASESMKTGLFKYLLNHQENRQTIIIENEIPKLDYSNAHLVEFTKDENRDRYGLIERYND</sequence>
<name>A0AB35UJW9_9FIRM</name>
<evidence type="ECO:0000313" key="1">
    <source>
        <dbReference type="EMBL" id="MDY5168210.1"/>
    </source>
</evidence>
<protein>
    <recommendedName>
        <fullName evidence="3">DUF2249 domain-containing protein</fullName>
    </recommendedName>
</protein>
<dbReference type="AlphaFoldDB" id="A0AB35UJW9"/>
<proteinExistence type="predicted"/>
<organism evidence="1 2">
    <name type="scientific">Dielma fastidiosa</name>
    <dbReference type="NCBI Taxonomy" id="1034346"/>
    <lineage>
        <taxon>Bacteria</taxon>
        <taxon>Bacillati</taxon>
        <taxon>Bacillota</taxon>
        <taxon>Erysipelotrichia</taxon>
        <taxon>Erysipelotrichales</taxon>
        <taxon>Erysipelotrichaceae</taxon>
        <taxon>Dielma</taxon>
    </lineage>
</organism>
<comment type="caution">
    <text evidence="1">The sequence shown here is derived from an EMBL/GenBank/DDBJ whole genome shotgun (WGS) entry which is preliminary data.</text>
</comment>
<dbReference type="Proteomes" id="UP001276902">
    <property type="component" value="Unassembled WGS sequence"/>
</dbReference>
<evidence type="ECO:0008006" key="3">
    <source>
        <dbReference type="Google" id="ProtNLM"/>
    </source>
</evidence>
<reference evidence="1" key="1">
    <citation type="submission" date="2022-03" db="EMBL/GenBank/DDBJ databases">
        <title>First case of bacteraemia caused by Dielma fastidiosa in a patient hospitalised with diverticulitis.</title>
        <authorList>
            <person name="Forman-Ankjaer B."/>
            <person name="Hvid-Jensen F."/>
            <person name="Kobel C.M."/>
            <person name="Greve T."/>
        </authorList>
    </citation>
    <scope>NUCLEOTIDE SEQUENCE</scope>
    <source>
        <strain evidence="1">AUH_DF_2021</strain>
    </source>
</reference>
<accession>A0AB35UJW9</accession>
<dbReference type="EMBL" id="JALDAW010000013">
    <property type="protein sequence ID" value="MDY5168210.1"/>
    <property type="molecule type" value="Genomic_DNA"/>
</dbReference>